<evidence type="ECO:0000256" key="3">
    <source>
        <dbReference type="ARBA" id="ARBA00022806"/>
    </source>
</evidence>
<evidence type="ECO:0000256" key="5">
    <source>
        <dbReference type="PROSITE-ProRule" id="PRU00560"/>
    </source>
</evidence>
<evidence type="ECO:0000256" key="4">
    <source>
        <dbReference type="ARBA" id="ARBA00022840"/>
    </source>
</evidence>
<dbReference type="SUPFAM" id="SSF52540">
    <property type="entry name" value="P-loop containing nucleoside triphosphate hydrolases"/>
    <property type="match status" value="1"/>
</dbReference>
<accession>A0A2S7MZS8</accession>
<dbReference type="Gene3D" id="3.40.50.300">
    <property type="entry name" value="P-loop containing nucleotide triphosphate hydrolases"/>
    <property type="match status" value="3"/>
</dbReference>
<dbReference type="NCBIfam" id="NF041464">
    <property type="entry name" value="HelD_BACSU"/>
    <property type="match status" value="1"/>
</dbReference>
<dbReference type="OrthoDB" id="9787585at2"/>
<protein>
    <submittedName>
        <fullName evidence="7">Helicase</fullName>
    </submittedName>
</protein>
<dbReference type="InterPro" id="IPR000212">
    <property type="entry name" value="DNA_helicase_UvrD/REP"/>
</dbReference>
<dbReference type="Pfam" id="PF13538">
    <property type="entry name" value="UvrD_C_2"/>
    <property type="match status" value="1"/>
</dbReference>
<dbReference type="GO" id="GO:0000725">
    <property type="term" value="P:recombinational repair"/>
    <property type="evidence" value="ECO:0007669"/>
    <property type="project" value="TreeGrafter"/>
</dbReference>
<dbReference type="PANTHER" id="PTHR11070:SF17">
    <property type="entry name" value="DNA HELICASE IV"/>
    <property type="match status" value="1"/>
</dbReference>
<dbReference type="Pfam" id="PF00580">
    <property type="entry name" value="UvrD-helicase"/>
    <property type="match status" value="1"/>
</dbReference>
<dbReference type="GO" id="GO:0005829">
    <property type="term" value="C:cytosol"/>
    <property type="evidence" value="ECO:0007669"/>
    <property type="project" value="TreeGrafter"/>
</dbReference>
<organism evidence="7 8">
    <name type="scientific">Pradoshia eiseniae</name>
    <dbReference type="NCBI Taxonomy" id="2064768"/>
    <lineage>
        <taxon>Bacteria</taxon>
        <taxon>Bacillati</taxon>
        <taxon>Bacillota</taxon>
        <taxon>Bacilli</taxon>
        <taxon>Bacillales</taxon>
        <taxon>Bacillaceae</taxon>
        <taxon>Pradoshia</taxon>
    </lineage>
</organism>
<name>A0A2S7MZS8_9BACI</name>
<keyword evidence="1 5" id="KW-0547">Nucleotide-binding</keyword>
<reference evidence="7 8" key="1">
    <citation type="submission" date="2017-12" db="EMBL/GenBank/DDBJ databases">
        <title>Taxonomic description and draft genome of Pradoshia cofamensis Gen. nov., sp. nov., a thermotolerant bacillale isolated from anterior gut of earthworm Eisenia fetida.</title>
        <authorList>
            <person name="Saha T."/>
            <person name="Chakraborty R."/>
        </authorList>
    </citation>
    <scope>NUCLEOTIDE SEQUENCE [LARGE SCALE GENOMIC DNA]</scope>
    <source>
        <strain evidence="7 8">EAG3</strain>
    </source>
</reference>
<dbReference type="GO" id="GO:0043138">
    <property type="term" value="F:3'-5' DNA helicase activity"/>
    <property type="evidence" value="ECO:0007669"/>
    <property type="project" value="TreeGrafter"/>
</dbReference>
<comment type="caution">
    <text evidence="7">The sequence shown here is derived from an EMBL/GenBank/DDBJ whole genome shotgun (WGS) entry which is preliminary data.</text>
</comment>
<feature type="binding site" evidence="5">
    <location>
        <begin position="234"/>
        <end position="241"/>
    </location>
    <ligand>
        <name>ATP</name>
        <dbReference type="ChEBI" id="CHEBI:30616"/>
    </ligand>
</feature>
<feature type="domain" description="UvrD-like helicase ATP-binding" evidence="6">
    <location>
        <begin position="213"/>
        <end position="620"/>
    </location>
</feature>
<dbReference type="InterPro" id="IPR027417">
    <property type="entry name" value="P-loop_NTPase"/>
</dbReference>
<evidence type="ECO:0000313" key="8">
    <source>
        <dbReference type="Proteomes" id="UP000239663"/>
    </source>
</evidence>
<keyword evidence="2 5" id="KW-0378">Hydrolase</keyword>
<dbReference type="InterPro" id="IPR014016">
    <property type="entry name" value="UvrD-like_ATP-bd"/>
</dbReference>
<keyword evidence="8" id="KW-1185">Reference proteome</keyword>
<dbReference type="RefSeq" id="WP_104849497.1">
    <property type="nucleotide sequence ID" value="NZ_PKOZ01000005.1"/>
</dbReference>
<keyword evidence="4 5" id="KW-0067">ATP-binding</keyword>
<dbReference type="PROSITE" id="PS51198">
    <property type="entry name" value="UVRD_HELICASE_ATP_BIND"/>
    <property type="match status" value="1"/>
</dbReference>
<gene>
    <name evidence="7" type="ORF">CYL18_10680</name>
</gene>
<dbReference type="PANTHER" id="PTHR11070">
    <property type="entry name" value="UVRD / RECB / PCRA DNA HELICASE FAMILY MEMBER"/>
    <property type="match status" value="1"/>
</dbReference>
<sequence length="782" mass="90881">MNKSESIELRAEKDRLAEIISLIEKRFASVKESQGGVRQDVTEIRQTFWDDVTVNIDNTEDAVETLASIRQQAELLSERERAHGHMNRQLKTLSLLKDSPYFGRVDFHEDGEPTSDIIYLGISSLMDDAQENFLIYDWRAPISSIYYDYSPGPAQYETPGGVITGEMERKRQYIIKSGQLKSMFDTGITIGDEILKEVLGQNADNQMKNIVATIQKEQNTLIRNDKNRYLVVQGAAGSGKTSAALQRVAYLLYRHVHEIKADNILLFSPNPLFSSYTATVLPSLGEDNMQQVTFFDYMAKLIGEDYKVSDPFEQMEYVLRGKEDELYEARIEAIRFKNSLEYKGLIDRYIQSLSKEGLQFKNIVLRQKTLISSAEMANYFYSLDPSLSIQSRLQSVKEWLLKELYRIEKIERKAEWVEEEIELLDTKDYIGTYRSMRKRKSYTEDTFDDFDREKNELAKKVTHKYFKPIRIAIKQHRFLHVKKMYKDLFQNNITDRLRIEGDTTLPKRWEEIGKLTRREISQNRLPYEDAAPYLYFKEELEGTRSNRTIRHLFIDEAQDYSAFHLEVIQRLFPNCRMTILGDMNQAIYTHSYGAPTLLSPELYPADETEKIILLKSYRSTRQIIDFSSKILSQVQIEPFNRNGALPVLYKQEDEYASFRLINQLLEHLQNGGHQTIAIICKTQNEADAAYEQLKVKDDVQLMDKSIYRFTKGILILPAYLAKGIEFDAVILFDASKEKYGHEHERNLLYTACTRAMHELHILTCGEASPFLKAIPTDLYEIK</sequence>
<dbReference type="GO" id="GO:0005524">
    <property type="term" value="F:ATP binding"/>
    <property type="evidence" value="ECO:0007669"/>
    <property type="project" value="UniProtKB-UniRule"/>
</dbReference>
<proteinExistence type="predicted"/>
<evidence type="ECO:0000256" key="2">
    <source>
        <dbReference type="ARBA" id="ARBA00022801"/>
    </source>
</evidence>
<dbReference type="EMBL" id="PKOZ01000005">
    <property type="protein sequence ID" value="PQD95238.1"/>
    <property type="molecule type" value="Genomic_DNA"/>
</dbReference>
<dbReference type="GO" id="GO:0016787">
    <property type="term" value="F:hydrolase activity"/>
    <property type="evidence" value="ECO:0007669"/>
    <property type="project" value="UniProtKB-UniRule"/>
</dbReference>
<dbReference type="GO" id="GO:0003677">
    <property type="term" value="F:DNA binding"/>
    <property type="evidence" value="ECO:0007669"/>
    <property type="project" value="InterPro"/>
</dbReference>
<keyword evidence="3 5" id="KW-0347">Helicase</keyword>
<evidence type="ECO:0000259" key="6">
    <source>
        <dbReference type="PROSITE" id="PS51198"/>
    </source>
</evidence>
<evidence type="ECO:0000256" key="1">
    <source>
        <dbReference type="ARBA" id="ARBA00022741"/>
    </source>
</evidence>
<dbReference type="AlphaFoldDB" id="A0A2S7MZS8"/>
<dbReference type="Proteomes" id="UP000239663">
    <property type="component" value="Unassembled WGS sequence"/>
</dbReference>
<dbReference type="InterPro" id="IPR048228">
    <property type="entry name" value="HelD_bacillota"/>
</dbReference>
<dbReference type="InterPro" id="IPR027785">
    <property type="entry name" value="UvrD-like_helicase_C"/>
</dbReference>
<evidence type="ECO:0000313" key="7">
    <source>
        <dbReference type="EMBL" id="PQD95238.1"/>
    </source>
</evidence>